<keyword evidence="4" id="KW-0547">Nucleotide-binding</keyword>
<organism evidence="9 10">
    <name type="scientific">Leersia perrieri</name>
    <dbReference type="NCBI Taxonomy" id="77586"/>
    <lineage>
        <taxon>Eukaryota</taxon>
        <taxon>Viridiplantae</taxon>
        <taxon>Streptophyta</taxon>
        <taxon>Embryophyta</taxon>
        <taxon>Tracheophyta</taxon>
        <taxon>Spermatophyta</taxon>
        <taxon>Magnoliopsida</taxon>
        <taxon>Liliopsida</taxon>
        <taxon>Poales</taxon>
        <taxon>Poaceae</taxon>
        <taxon>BOP clade</taxon>
        <taxon>Oryzoideae</taxon>
        <taxon>Oryzeae</taxon>
        <taxon>Oryzinae</taxon>
        <taxon>Leersia</taxon>
    </lineage>
</organism>
<evidence type="ECO:0000259" key="6">
    <source>
        <dbReference type="Pfam" id="PF00931"/>
    </source>
</evidence>
<evidence type="ECO:0008006" key="11">
    <source>
        <dbReference type="Google" id="ProtNLM"/>
    </source>
</evidence>
<name>A0A0D9XQ73_9ORYZ</name>
<feature type="domain" description="Disease resistance N-terminal" evidence="7">
    <location>
        <begin position="13"/>
        <end position="99"/>
    </location>
</feature>
<dbReference type="eggNOG" id="KOG4658">
    <property type="taxonomic scope" value="Eukaryota"/>
</dbReference>
<evidence type="ECO:0000256" key="4">
    <source>
        <dbReference type="ARBA" id="ARBA00022741"/>
    </source>
</evidence>
<dbReference type="GO" id="GO:0006952">
    <property type="term" value="P:defense response"/>
    <property type="evidence" value="ECO:0007669"/>
    <property type="project" value="UniProtKB-KW"/>
</dbReference>
<keyword evidence="5" id="KW-0611">Plant defense</keyword>
<dbReference type="Gramene" id="LPERR11G05680.1">
    <property type="protein sequence ID" value="LPERR11G05680.1"/>
    <property type="gene ID" value="LPERR11G05680"/>
</dbReference>
<dbReference type="SUPFAM" id="SSF52540">
    <property type="entry name" value="P-loop containing nucleoside triphosphate hydrolases"/>
    <property type="match status" value="1"/>
</dbReference>
<dbReference type="InterPro" id="IPR041118">
    <property type="entry name" value="Rx_N"/>
</dbReference>
<reference evidence="10" key="2">
    <citation type="submission" date="2013-12" db="EMBL/GenBank/DDBJ databases">
        <authorList>
            <person name="Yu Y."/>
            <person name="Lee S."/>
            <person name="de Baynast K."/>
            <person name="Wissotski M."/>
            <person name="Liu L."/>
            <person name="Talag J."/>
            <person name="Goicoechea J."/>
            <person name="Angelova A."/>
            <person name="Jetty R."/>
            <person name="Kudrna D."/>
            <person name="Golser W."/>
            <person name="Rivera L."/>
            <person name="Zhang J."/>
            <person name="Wing R."/>
        </authorList>
    </citation>
    <scope>NUCLEOTIDE SEQUENCE</scope>
</reference>
<proteinExistence type="inferred from homology"/>
<dbReference type="PRINTS" id="PR00364">
    <property type="entry name" value="DISEASERSIST"/>
</dbReference>
<dbReference type="Pfam" id="PF00931">
    <property type="entry name" value="NB-ARC"/>
    <property type="match status" value="1"/>
</dbReference>
<dbReference type="Gene3D" id="3.40.50.300">
    <property type="entry name" value="P-loop containing nucleotide triphosphate hydrolases"/>
    <property type="match status" value="1"/>
</dbReference>
<dbReference type="InterPro" id="IPR058922">
    <property type="entry name" value="WHD_DRP"/>
</dbReference>
<evidence type="ECO:0000256" key="1">
    <source>
        <dbReference type="ARBA" id="ARBA00008894"/>
    </source>
</evidence>
<sequence>MVDPLEVLCSVVLGETIQQIVSFIQNRKSQKHLEDKIHRLRQLLIEIHTALEAAKGCAITNLWLLRWLRELEDAACQGDQTLRNCRDRSNKVSSSSNTFKRIRLATVQLLPCKEVIFKIAVTIKKLEAVADGIPKFIQFLKMECTQEVVHRPVIIFVSIHDRLVGRVNEKKQVIEFLLKPPLHHFSRAHIEKIGRRNKNGSSPPDGCVLLIWGVKGVGKTTLVQLVCNDHKVRNYFSMIIWVNCREHPSPAMVLVRSLSKKLDLNADITINISIVIHGIAARLRMERFLIVLDGVSSYTRGTNDILNILLLTSRSGSKVIITTMYQQLAARINKYENLPVGFLAMEDLGYMFMENALAGAHPDEYQKLFVIGKRIAETLRECSPLAAKVVSGHLRENLNEKYWYTVLSRCKQFTASNSKFITPFILGCKLLPKHLQRCFGVFGTYPRWTFTREELISYWISNSVISSNGMENSIENVATDCFDDLVRKAFIQPSPIPGLYRVDDILRDIALYIGPMPIPKTRIHLANGIGIGFPTHQRFSFVQLAVSK</sequence>
<evidence type="ECO:0000256" key="5">
    <source>
        <dbReference type="ARBA" id="ARBA00022821"/>
    </source>
</evidence>
<feature type="domain" description="Disease resistance protein winged helix" evidence="8">
    <location>
        <begin position="448"/>
        <end position="510"/>
    </location>
</feature>
<dbReference type="InterPro" id="IPR002182">
    <property type="entry name" value="NB-ARC"/>
</dbReference>
<accession>A0A0D9XQ73</accession>
<dbReference type="PANTHER" id="PTHR33377:SF62">
    <property type="entry name" value="OS10G0133166 PROTEIN"/>
    <property type="match status" value="1"/>
</dbReference>
<dbReference type="Pfam" id="PF18052">
    <property type="entry name" value="Rx_N"/>
    <property type="match status" value="1"/>
</dbReference>
<reference evidence="9 10" key="1">
    <citation type="submission" date="2012-08" db="EMBL/GenBank/DDBJ databases">
        <title>Oryza genome evolution.</title>
        <authorList>
            <person name="Wing R.A."/>
        </authorList>
    </citation>
    <scope>NUCLEOTIDE SEQUENCE</scope>
</reference>
<dbReference type="InterPro" id="IPR027417">
    <property type="entry name" value="P-loop_NTPase"/>
</dbReference>
<dbReference type="AlphaFoldDB" id="A0A0D9XQ73"/>
<comment type="similarity">
    <text evidence="1">Belongs to the disease resistance NB-LRR family.</text>
</comment>
<evidence type="ECO:0000313" key="9">
    <source>
        <dbReference type="EnsemblPlants" id="LPERR11G05680.1"/>
    </source>
</evidence>
<evidence type="ECO:0000259" key="7">
    <source>
        <dbReference type="Pfam" id="PF18052"/>
    </source>
</evidence>
<evidence type="ECO:0000313" key="10">
    <source>
        <dbReference type="Proteomes" id="UP000032180"/>
    </source>
</evidence>
<dbReference type="Pfam" id="PF23559">
    <property type="entry name" value="WHD_DRP"/>
    <property type="match status" value="1"/>
</dbReference>
<dbReference type="STRING" id="77586.A0A0D9XQ73"/>
<reference evidence="9" key="3">
    <citation type="submission" date="2015-04" db="UniProtKB">
        <authorList>
            <consortium name="EnsemblPlants"/>
        </authorList>
    </citation>
    <scope>IDENTIFICATION</scope>
</reference>
<evidence type="ECO:0000256" key="3">
    <source>
        <dbReference type="ARBA" id="ARBA00022737"/>
    </source>
</evidence>
<dbReference type="GO" id="GO:0043531">
    <property type="term" value="F:ADP binding"/>
    <property type="evidence" value="ECO:0007669"/>
    <property type="project" value="InterPro"/>
</dbReference>
<dbReference type="HOGENOM" id="CLU_544444_0_0_1"/>
<feature type="domain" description="NB-ARC" evidence="6">
    <location>
        <begin position="205"/>
        <end position="355"/>
    </location>
</feature>
<dbReference type="PANTHER" id="PTHR33377">
    <property type="entry name" value="OS10G0134700 PROTEIN-RELATED"/>
    <property type="match status" value="1"/>
</dbReference>
<dbReference type="Proteomes" id="UP000032180">
    <property type="component" value="Chromosome 11"/>
</dbReference>
<keyword evidence="3" id="KW-0677">Repeat</keyword>
<evidence type="ECO:0000259" key="8">
    <source>
        <dbReference type="Pfam" id="PF23559"/>
    </source>
</evidence>
<protein>
    <recommendedName>
        <fullName evidence="11">NB-ARC domain-containing protein</fullName>
    </recommendedName>
</protein>
<keyword evidence="10" id="KW-1185">Reference proteome</keyword>
<evidence type="ECO:0000256" key="2">
    <source>
        <dbReference type="ARBA" id="ARBA00022614"/>
    </source>
</evidence>
<keyword evidence="2" id="KW-0433">Leucine-rich repeat</keyword>
<dbReference type="EnsemblPlants" id="LPERR11G05680.1">
    <property type="protein sequence ID" value="LPERR11G05680.1"/>
    <property type="gene ID" value="LPERR11G05680"/>
</dbReference>